<dbReference type="RefSeq" id="WP_021166549.1">
    <property type="nucleotide sequence ID" value="NZ_CTRP01000015.1"/>
</dbReference>
<evidence type="ECO:0000313" key="3">
    <source>
        <dbReference type="Proteomes" id="UP000049855"/>
    </source>
</evidence>
<dbReference type="Gene3D" id="3.90.1150.10">
    <property type="entry name" value="Aspartate Aminotransferase, domain 1"/>
    <property type="match status" value="1"/>
</dbReference>
<evidence type="ECO:0000313" key="2">
    <source>
        <dbReference type="EMBL" id="CQR74723.1"/>
    </source>
</evidence>
<dbReference type="GO" id="GO:0030170">
    <property type="term" value="F:pyridoxal phosphate binding"/>
    <property type="evidence" value="ECO:0007669"/>
    <property type="project" value="TreeGrafter"/>
</dbReference>
<name>A0A0U1L6G3_9FIRM</name>
<dbReference type="SUPFAM" id="SSF53383">
    <property type="entry name" value="PLP-dependent transferases"/>
    <property type="match status" value="1"/>
</dbReference>
<dbReference type="AlphaFoldDB" id="A0A0U1L6G3"/>
<dbReference type="EMBL" id="CTRP01000015">
    <property type="protein sequence ID" value="CQR74723.1"/>
    <property type="molecule type" value="Genomic_DNA"/>
</dbReference>
<dbReference type="InterPro" id="IPR015422">
    <property type="entry name" value="PyrdxlP-dep_Trfase_small"/>
</dbReference>
<dbReference type="Gene3D" id="3.40.640.10">
    <property type="entry name" value="Type I PLP-dependent aspartate aminotransferase-like (Major domain)"/>
    <property type="match status" value="1"/>
</dbReference>
<protein>
    <submittedName>
        <fullName evidence="2">Perosamine synthase</fullName>
    </submittedName>
</protein>
<evidence type="ECO:0000256" key="1">
    <source>
        <dbReference type="RuleBase" id="RU004508"/>
    </source>
</evidence>
<dbReference type="PANTHER" id="PTHR30244:SF42">
    <property type="entry name" value="UDP-2-ACETAMIDO-2-DEOXY-3-OXO-D-GLUCURONATE AMINOTRANSFERASE"/>
    <property type="match status" value="1"/>
</dbReference>
<dbReference type="InterPro" id="IPR015424">
    <property type="entry name" value="PyrdxlP-dep_Trfase"/>
</dbReference>
<keyword evidence="3" id="KW-1185">Reference proteome</keyword>
<dbReference type="InterPro" id="IPR015421">
    <property type="entry name" value="PyrdxlP-dep_Trfase_major"/>
</dbReference>
<reference evidence="3" key="1">
    <citation type="submission" date="2015-03" db="EMBL/GenBank/DDBJ databases">
        <authorList>
            <person name="Nijsse Bart"/>
        </authorList>
    </citation>
    <scope>NUCLEOTIDE SEQUENCE [LARGE SCALE GENOMIC DNA]</scope>
</reference>
<proteinExistence type="inferred from homology"/>
<comment type="similarity">
    <text evidence="1">Belongs to the DegT/DnrJ/EryC1 family.</text>
</comment>
<gene>
    <name evidence="2" type="ORF">SpAn4DRAFT_4080</name>
</gene>
<sequence length="319" mass="36365">MNQENQTWCIQKTACEQENFHRKIWPYNNARTALLWCLRACNIRQNERVILPAYIGWSNREGSGVFDPIRELGLQYEFYAVDRYLQVDVDDLAKKLGDGTRVLVVIHYFGRPDPHLSEIVQMAHRAGIYVIEDAAHALYSAWVGNCCGQFGDATIFSLHKMLPIVNGGFLQVNNSELTKFLNAAGGYFESNSRYLMAGTEYDLAAIASARQENHAFLKDIIIQFSDKIELLWPDEADQQVIPQTLPIVIKCRPREDLYFTLNKAGFGVVSLYHTMISEISQENFPESHWLARRILNLPVHQDCTKASLQAMVDCMKGIV</sequence>
<dbReference type="Pfam" id="PF01041">
    <property type="entry name" value="DegT_DnrJ_EryC1"/>
    <property type="match status" value="1"/>
</dbReference>
<accession>A0A0U1L6G3</accession>
<dbReference type="Proteomes" id="UP000049855">
    <property type="component" value="Unassembled WGS sequence"/>
</dbReference>
<dbReference type="PANTHER" id="PTHR30244">
    <property type="entry name" value="TRANSAMINASE"/>
    <property type="match status" value="1"/>
</dbReference>
<dbReference type="GO" id="GO:0000271">
    <property type="term" value="P:polysaccharide biosynthetic process"/>
    <property type="evidence" value="ECO:0007669"/>
    <property type="project" value="TreeGrafter"/>
</dbReference>
<organism evidence="2 3">
    <name type="scientific">Sporomusa ovata</name>
    <dbReference type="NCBI Taxonomy" id="2378"/>
    <lineage>
        <taxon>Bacteria</taxon>
        <taxon>Bacillati</taxon>
        <taxon>Bacillota</taxon>
        <taxon>Negativicutes</taxon>
        <taxon>Selenomonadales</taxon>
        <taxon>Sporomusaceae</taxon>
        <taxon>Sporomusa</taxon>
    </lineage>
</organism>
<dbReference type="GO" id="GO:0008483">
    <property type="term" value="F:transaminase activity"/>
    <property type="evidence" value="ECO:0007669"/>
    <property type="project" value="TreeGrafter"/>
</dbReference>
<dbReference type="InterPro" id="IPR000653">
    <property type="entry name" value="DegT/StrS_aminotransferase"/>
</dbReference>
<keyword evidence="1" id="KW-0663">Pyridoxal phosphate</keyword>